<evidence type="ECO:0000256" key="2">
    <source>
        <dbReference type="ARBA" id="ARBA00022448"/>
    </source>
</evidence>
<feature type="transmembrane region" description="Helical" evidence="7">
    <location>
        <begin position="144"/>
        <end position="165"/>
    </location>
</feature>
<keyword evidence="5 7" id="KW-1133">Transmembrane helix</keyword>
<protein>
    <submittedName>
        <fullName evidence="9">Predicted arabinose efflux permease, MFS family</fullName>
    </submittedName>
</protein>
<dbReference type="EMBL" id="FNPE01000014">
    <property type="protein sequence ID" value="SDZ20284.1"/>
    <property type="molecule type" value="Genomic_DNA"/>
</dbReference>
<feature type="transmembrane region" description="Helical" evidence="7">
    <location>
        <begin position="337"/>
        <end position="358"/>
    </location>
</feature>
<sequence length="516" mass="53893">MASLIDSILHKKNEYLMFIFRNALIRIAPMLVNDSPAGALRHPRAALALLSLSQLLIALDATIVFVALDAMGQQLQMDAHHLQWVVSAYSVAFGGCLLLGGRCADLLGKRRMYVAGMALFGLASLAGGFASQPWQLVLGRAGQGVAGALLFPATLSLINTLYAAGPERNRALAVWSMASAGGLAAGALLGGVLTQALGWNWVLWVLVPVAWPCAMAALRFLPPSARTGRAAPGQGFDLAGCLSVTVGSSLLVTALVQGPEWGFASAATLGTLAVAIAALALFWRIEARIASPLMPLSLLRVPSLRSAMLLTMIFMSSFGVQYYFLALYFQQIYGWSPLQAGLAFLLPTAVCTLGIRWAEHWLHRSTPRTVLMGGWAAGTLGLAYMAWALPLGGSYVWLVPGFVVLSLGQGACWTAMWVVAGQGVVAAQQGVASGIAATAQQVGAAMGLALLVMVATAPLAGITAPDALREATARGLQQAEWGAALIALLGWVVSAAMRRAPAIQSVPGAEQPACSP</sequence>
<evidence type="ECO:0000256" key="4">
    <source>
        <dbReference type="ARBA" id="ARBA00022692"/>
    </source>
</evidence>
<dbReference type="PROSITE" id="PS50850">
    <property type="entry name" value="MFS"/>
    <property type="match status" value="1"/>
</dbReference>
<reference evidence="9 10" key="1">
    <citation type="submission" date="2016-10" db="EMBL/GenBank/DDBJ databases">
        <authorList>
            <person name="de Groot N.N."/>
        </authorList>
    </citation>
    <scope>NUCLEOTIDE SEQUENCE [LARGE SCALE GENOMIC DNA]</scope>
    <source>
        <strain evidence="9 10">LMG 24775</strain>
    </source>
</reference>
<feature type="domain" description="Major facilitator superfamily (MFS) profile" evidence="8">
    <location>
        <begin position="46"/>
        <end position="502"/>
    </location>
</feature>
<evidence type="ECO:0000256" key="1">
    <source>
        <dbReference type="ARBA" id="ARBA00004651"/>
    </source>
</evidence>
<feature type="transmembrane region" description="Helical" evidence="7">
    <location>
        <begin position="304"/>
        <end position="325"/>
    </location>
</feature>
<keyword evidence="2" id="KW-0813">Transport</keyword>
<gene>
    <name evidence="9" type="ORF">SAMN05421547_114104</name>
</gene>
<feature type="transmembrane region" description="Helical" evidence="7">
    <location>
        <begin position="395"/>
        <end position="420"/>
    </location>
</feature>
<dbReference type="SUPFAM" id="SSF103473">
    <property type="entry name" value="MFS general substrate transporter"/>
    <property type="match status" value="1"/>
</dbReference>
<dbReference type="PANTHER" id="PTHR42718:SF46">
    <property type="entry name" value="BLR6921 PROTEIN"/>
    <property type="match status" value="1"/>
</dbReference>
<dbReference type="GO" id="GO:0005886">
    <property type="term" value="C:plasma membrane"/>
    <property type="evidence" value="ECO:0007669"/>
    <property type="project" value="UniProtKB-SubCell"/>
</dbReference>
<dbReference type="InterPro" id="IPR020846">
    <property type="entry name" value="MFS_dom"/>
</dbReference>
<feature type="transmembrane region" description="Helical" evidence="7">
    <location>
        <begin position="112"/>
        <end position="132"/>
    </location>
</feature>
<accession>A0A1H3R3B0</accession>
<dbReference type="GO" id="GO:0022857">
    <property type="term" value="F:transmembrane transporter activity"/>
    <property type="evidence" value="ECO:0007669"/>
    <property type="project" value="InterPro"/>
</dbReference>
<keyword evidence="3" id="KW-1003">Cell membrane</keyword>
<evidence type="ECO:0000256" key="3">
    <source>
        <dbReference type="ARBA" id="ARBA00022475"/>
    </source>
</evidence>
<organism evidence="9 10">
    <name type="scientific">Delftia lacustris</name>
    <dbReference type="NCBI Taxonomy" id="558537"/>
    <lineage>
        <taxon>Bacteria</taxon>
        <taxon>Pseudomonadati</taxon>
        <taxon>Pseudomonadota</taxon>
        <taxon>Betaproteobacteria</taxon>
        <taxon>Burkholderiales</taxon>
        <taxon>Comamonadaceae</taxon>
        <taxon>Delftia</taxon>
    </lineage>
</organism>
<evidence type="ECO:0000259" key="8">
    <source>
        <dbReference type="PROSITE" id="PS50850"/>
    </source>
</evidence>
<feature type="transmembrane region" description="Helical" evidence="7">
    <location>
        <begin position="15"/>
        <end position="33"/>
    </location>
</feature>
<feature type="transmembrane region" description="Helical" evidence="7">
    <location>
        <begin position="441"/>
        <end position="461"/>
    </location>
</feature>
<dbReference type="PANTHER" id="PTHR42718">
    <property type="entry name" value="MAJOR FACILITATOR SUPERFAMILY MULTIDRUG TRANSPORTER MFSC"/>
    <property type="match status" value="1"/>
</dbReference>
<evidence type="ECO:0000313" key="9">
    <source>
        <dbReference type="EMBL" id="SDZ20284.1"/>
    </source>
</evidence>
<dbReference type="AlphaFoldDB" id="A0A1H3R3B0"/>
<dbReference type="CDD" id="cd17321">
    <property type="entry name" value="MFS_MMR_MDR_like"/>
    <property type="match status" value="1"/>
</dbReference>
<dbReference type="Pfam" id="PF07690">
    <property type="entry name" value="MFS_1"/>
    <property type="match status" value="1"/>
</dbReference>
<keyword evidence="6 7" id="KW-0472">Membrane</keyword>
<name>A0A1H3R3B0_9BURK</name>
<dbReference type="InterPro" id="IPR011701">
    <property type="entry name" value="MFS"/>
</dbReference>
<feature type="transmembrane region" description="Helical" evidence="7">
    <location>
        <begin position="238"/>
        <end position="256"/>
    </location>
</feature>
<evidence type="ECO:0000256" key="5">
    <source>
        <dbReference type="ARBA" id="ARBA00022989"/>
    </source>
</evidence>
<feature type="transmembrane region" description="Helical" evidence="7">
    <location>
        <begin position="80"/>
        <end position="100"/>
    </location>
</feature>
<feature type="transmembrane region" description="Helical" evidence="7">
    <location>
        <begin position="172"/>
        <end position="193"/>
    </location>
</feature>
<evidence type="ECO:0000313" key="10">
    <source>
        <dbReference type="Proteomes" id="UP000183417"/>
    </source>
</evidence>
<evidence type="ECO:0000256" key="6">
    <source>
        <dbReference type="ARBA" id="ARBA00023136"/>
    </source>
</evidence>
<feature type="transmembrane region" description="Helical" evidence="7">
    <location>
        <begin position="45"/>
        <end position="68"/>
    </location>
</feature>
<evidence type="ECO:0000256" key="7">
    <source>
        <dbReference type="SAM" id="Phobius"/>
    </source>
</evidence>
<feature type="transmembrane region" description="Helical" evidence="7">
    <location>
        <begin position="370"/>
        <end position="389"/>
    </location>
</feature>
<proteinExistence type="predicted"/>
<dbReference type="Gene3D" id="1.20.1720.10">
    <property type="entry name" value="Multidrug resistance protein D"/>
    <property type="match status" value="1"/>
</dbReference>
<comment type="subcellular location">
    <subcellularLocation>
        <location evidence="1">Cell membrane</location>
        <topology evidence="1">Multi-pass membrane protein</topology>
    </subcellularLocation>
</comment>
<dbReference type="Proteomes" id="UP000183417">
    <property type="component" value="Unassembled WGS sequence"/>
</dbReference>
<feature type="transmembrane region" description="Helical" evidence="7">
    <location>
        <begin position="481"/>
        <end position="497"/>
    </location>
</feature>
<feature type="transmembrane region" description="Helical" evidence="7">
    <location>
        <begin position="199"/>
        <end position="218"/>
    </location>
</feature>
<feature type="transmembrane region" description="Helical" evidence="7">
    <location>
        <begin position="262"/>
        <end position="283"/>
    </location>
</feature>
<dbReference type="Gene3D" id="1.20.1250.20">
    <property type="entry name" value="MFS general substrate transporter like domains"/>
    <property type="match status" value="1"/>
</dbReference>
<keyword evidence="4 7" id="KW-0812">Transmembrane</keyword>
<dbReference type="InterPro" id="IPR036259">
    <property type="entry name" value="MFS_trans_sf"/>
</dbReference>